<dbReference type="EMBL" id="JBJUIK010000017">
    <property type="protein sequence ID" value="KAL3498623.1"/>
    <property type="molecule type" value="Genomic_DNA"/>
</dbReference>
<dbReference type="AlphaFoldDB" id="A0ABD2XUM7"/>
<name>A0ABD2XUM7_9GENT</name>
<gene>
    <name evidence="1" type="ORF">ACH5RR_041355</name>
</gene>
<evidence type="ECO:0000313" key="2">
    <source>
        <dbReference type="Proteomes" id="UP001630127"/>
    </source>
</evidence>
<reference evidence="1 2" key="1">
    <citation type="submission" date="2024-11" db="EMBL/GenBank/DDBJ databases">
        <title>A near-complete genome assembly of Cinchona calisaya.</title>
        <authorList>
            <person name="Lian D.C."/>
            <person name="Zhao X.W."/>
            <person name="Wei L."/>
        </authorList>
    </citation>
    <scope>NUCLEOTIDE SEQUENCE [LARGE SCALE GENOMIC DNA]</scope>
    <source>
        <tissue evidence="1">Nenye</tissue>
    </source>
</reference>
<evidence type="ECO:0000313" key="1">
    <source>
        <dbReference type="EMBL" id="KAL3498623.1"/>
    </source>
</evidence>
<accession>A0ABD2XUM7</accession>
<organism evidence="1 2">
    <name type="scientific">Cinchona calisaya</name>
    <dbReference type="NCBI Taxonomy" id="153742"/>
    <lineage>
        <taxon>Eukaryota</taxon>
        <taxon>Viridiplantae</taxon>
        <taxon>Streptophyta</taxon>
        <taxon>Embryophyta</taxon>
        <taxon>Tracheophyta</taxon>
        <taxon>Spermatophyta</taxon>
        <taxon>Magnoliopsida</taxon>
        <taxon>eudicotyledons</taxon>
        <taxon>Gunneridae</taxon>
        <taxon>Pentapetalae</taxon>
        <taxon>asterids</taxon>
        <taxon>lamiids</taxon>
        <taxon>Gentianales</taxon>
        <taxon>Rubiaceae</taxon>
        <taxon>Cinchonoideae</taxon>
        <taxon>Cinchoneae</taxon>
        <taxon>Cinchona</taxon>
    </lineage>
</organism>
<sequence length="95" mass="9916">MEHSLAGVIVQAFCAAVIDDNIATDSTVATTLHGAILLLYSSLWHFVKHIVLPAAALSRHTSARSLHAPVPCFSAHTVGLGAAIHHGSFVVADIP</sequence>
<protein>
    <submittedName>
        <fullName evidence="1">Uncharacterized protein</fullName>
    </submittedName>
</protein>
<comment type="caution">
    <text evidence="1">The sequence shown here is derived from an EMBL/GenBank/DDBJ whole genome shotgun (WGS) entry which is preliminary data.</text>
</comment>
<proteinExistence type="predicted"/>
<keyword evidence="2" id="KW-1185">Reference proteome</keyword>
<dbReference type="Proteomes" id="UP001630127">
    <property type="component" value="Unassembled WGS sequence"/>
</dbReference>